<gene>
    <name evidence="7 8" type="primary">ftsB</name>
    <name evidence="8" type="ORF">ACFFJP_11035</name>
</gene>
<dbReference type="PANTHER" id="PTHR37485:SF1">
    <property type="entry name" value="CELL DIVISION PROTEIN FTSB"/>
    <property type="match status" value="1"/>
</dbReference>
<evidence type="ECO:0000256" key="2">
    <source>
        <dbReference type="ARBA" id="ARBA00022618"/>
    </source>
</evidence>
<reference evidence="8 9" key="1">
    <citation type="submission" date="2024-09" db="EMBL/GenBank/DDBJ databases">
        <authorList>
            <person name="Sun Q."/>
            <person name="Mori K."/>
        </authorList>
    </citation>
    <scope>NUCLEOTIDE SEQUENCE [LARGE SCALE GENOMIC DNA]</scope>
    <source>
        <strain evidence="8 9">KCTC 23315</strain>
    </source>
</reference>
<dbReference type="InterPro" id="IPR007060">
    <property type="entry name" value="FtsL/DivIC"/>
</dbReference>
<dbReference type="InterPro" id="IPR023081">
    <property type="entry name" value="Cell_div_FtsB"/>
</dbReference>
<dbReference type="EMBL" id="JBHLXP010000003">
    <property type="protein sequence ID" value="MFC0048816.1"/>
    <property type="molecule type" value="Genomic_DNA"/>
</dbReference>
<evidence type="ECO:0000256" key="6">
    <source>
        <dbReference type="ARBA" id="ARBA00023306"/>
    </source>
</evidence>
<evidence type="ECO:0000256" key="1">
    <source>
        <dbReference type="ARBA" id="ARBA00022475"/>
    </source>
</evidence>
<comment type="caution">
    <text evidence="8">The sequence shown here is derived from an EMBL/GenBank/DDBJ whole genome shotgun (WGS) entry which is preliminary data.</text>
</comment>
<evidence type="ECO:0000256" key="5">
    <source>
        <dbReference type="ARBA" id="ARBA00023136"/>
    </source>
</evidence>
<keyword evidence="1 7" id="KW-1003">Cell membrane</keyword>
<comment type="subcellular location">
    <subcellularLocation>
        <location evidence="7">Cell inner membrane</location>
        <topology evidence="7">Single-pass type II membrane protein</topology>
    </subcellularLocation>
    <text evidence="7">Localizes to the division septum.</text>
</comment>
<keyword evidence="4 7" id="KW-1133">Transmembrane helix</keyword>
<evidence type="ECO:0000256" key="4">
    <source>
        <dbReference type="ARBA" id="ARBA00022989"/>
    </source>
</evidence>
<protein>
    <recommendedName>
        <fullName evidence="7">Cell division protein FtsB</fullName>
    </recommendedName>
</protein>
<keyword evidence="3 7" id="KW-0812">Transmembrane</keyword>
<feature type="topological domain" description="Periplasmic" evidence="7">
    <location>
        <begin position="22"/>
        <end position="94"/>
    </location>
</feature>
<proteinExistence type="inferred from homology"/>
<organism evidence="8 9">
    <name type="scientific">Rheinheimera tilapiae</name>
    <dbReference type="NCBI Taxonomy" id="875043"/>
    <lineage>
        <taxon>Bacteria</taxon>
        <taxon>Pseudomonadati</taxon>
        <taxon>Pseudomonadota</taxon>
        <taxon>Gammaproteobacteria</taxon>
        <taxon>Chromatiales</taxon>
        <taxon>Chromatiaceae</taxon>
        <taxon>Rheinheimera</taxon>
    </lineage>
</organism>
<evidence type="ECO:0000313" key="9">
    <source>
        <dbReference type="Proteomes" id="UP001589813"/>
    </source>
</evidence>
<comment type="similarity">
    <text evidence="7">Belongs to the FtsB family.</text>
</comment>
<keyword evidence="9" id="KW-1185">Reference proteome</keyword>
<dbReference type="Pfam" id="PF04977">
    <property type="entry name" value="DivIC"/>
    <property type="match status" value="1"/>
</dbReference>
<feature type="topological domain" description="Cytoplasmic" evidence="7">
    <location>
        <begin position="1"/>
        <end position="3"/>
    </location>
</feature>
<keyword evidence="2 7" id="KW-0132">Cell division</keyword>
<dbReference type="Proteomes" id="UP001589813">
    <property type="component" value="Unassembled WGS sequence"/>
</dbReference>
<dbReference type="GO" id="GO:0051301">
    <property type="term" value="P:cell division"/>
    <property type="evidence" value="ECO:0007669"/>
    <property type="project" value="UniProtKB-KW"/>
</dbReference>
<accession>A0ABV6BD58</accession>
<keyword evidence="7" id="KW-0997">Cell inner membrane</keyword>
<evidence type="ECO:0000256" key="7">
    <source>
        <dbReference type="HAMAP-Rule" id="MF_00599"/>
    </source>
</evidence>
<dbReference type="PANTHER" id="PTHR37485">
    <property type="entry name" value="CELL DIVISION PROTEIN FTSB"/>
    <property type="match status" value="1"/>
</dbReference>
<keyword evidence="6 7" id="KW-0131">Cell cycle</keyword>
<name>A0ABV6BD58_9GAMM</name>
<dbReference type="NCBIfam" id="NF002058">
    <property type="entry name" value="PRK00888.1"/>
    <property type="match status" value="1"/>
</dbReference>
<sequence length="94" mass="11135">MRLLIIMLFALVCALQYRLWFGPHSVKEYFKHQEELKVHLTSNLELEKRNKMLMADVADLQSGLDSIEERSRNELGLIKQDEVFFRLVAQQDKK</sequence>
<dbReference type="HAMAP" id="MF_00599">
    <property type="entry name" value="FtsB"/>
    <property type="match status" value="1"/>
</dbReference>
<evidence type="ECO:0000313" key="8">
    <source>
        <dbReference type="EMBL" id="MFC0048816.1"/>
    </source>
</evidence>
<evidence type="ECO:0000256" key="3">
    <source>
        <dbReference type="ARBA" id="ARBA00022692"/>
    </source>
</evidence>
<dbReference type="RefSeq" id="WP_377243556.1">
    <property type="nucleotide sequence ID" value="NZ_JBHLXP010000003.1"/>
</dbReference>
<keyword evidence="5 7" id="KW-0472">Membrane</keyword>
<comment type="subunit">
    <text evidence="7">Part of a complex composed of FtsB, FtsL and FtsQ.</text>
</comment>
<comment type="function">
    <text evidence="7">Essential cell division protein. May link together the upstream cell division proteins, which are predominantly cytoplasmic, with the downstream cell division proteins, which are predominantly periplasmic.</text>
</comment>